<dbReference type="Proteomes" id="UP000314294">
    <property type="component" value="Unassembled WGS sequence"/>
</dbReference>
<reference evidence="2 3" key="1">
    <citation type="submission" date="2019-03" db="EMBL/GenBank/DDBJ databases">
        <title>First draft genome of Liparis tanakae, snailfish: a comprehensive survey of snailfish specific genes.</title>
        <authorList>
            <person name="Kim W."/>
            <person name="Song I."/>
            <person name="Jeong J.-H."/>
            <person name="Kim D."/>
            <person name="Kim S."/>
            <person name="Ryu S."/>
            <person name="Song J.Y."/>
            <person name="Lee S.K."/>
        </authorList>
    </citation>
    <scope>NUCLEOTIDE SEQUENCE [LARGE SCALE GENOMIC DNA]</scope>
    <source>
        <tissue evidence="2">Muscle</tissue>
    </source>
</reference>
<accession>A0A4Z2J4U8</accession>
<feature type="region of interest" description="Disordered" evidence="1">
    <location>
        <begin position="117"/>
        <end position="138"/>
    </location>
</feature>
<gene>
    <name evidence="2" type="ORF">EYF80_005223</name>
</gene>
<proteinExistence type="predicted"/>
<organism evidence="2 3">
    <name type="scientific">Liparis tanakae</name>
    <name type="common">Tanaka's snailfish</name>
    <dbReference type="NCBI Taxonomy" id="230148"/>
    <lineage>
        <taxon>Eukaryota</taxon>
        <taxon>Metazoa</taxon>
        <taxon>Chordata</taxon>
        <taxon>Craniata</taxon>
        <taxon>Vertebrata</taxon>
        <taxon>Euteleostomi</taxon>
        <taxon>Actinopterygii</taxon>
        <taxon>Neopterygii</taxon>
        <taxon>Teleostei</taxon>
        <taxon>Neoteleostei</taxon>
        <taxon>Acanthomorphata</taxon>
        <taxon>Eupercaria</taxon>
        <taxon>Perciformes</taxon>
        <taxon>Cottioidei</taxon>
        <taxon>Cottales</taxon>
        <taxon>Liparidae</taxon>
        <taxon>Liparis</taxon>
    </lineage>
</organism>
<protein>
    <submittedName>
        <fullName evidence="2">Uncharacterized protein</fullName>
    </submittedName>
</protein>
<sequence>MEMDGTPMPCCDGNKIRNGSSSSSWWMNWANAFIRLALPPTQTNYGKQRKGTSDFGVLAFEILKSPKIIKLDFDHFTNLKISKHFWKIVSLGAQAEVVENILLHGVQVLCIKQSAPEGQEHDQGLGPGPDTAVKTEPL</sequence>
<evidence type="ECO:0000256" key="1">
    <source>
        <dbReference type="SAM" id="MobiDB-lite"/>
    </source>
</evidence>
<comment type="caution">
    <text evidence="2">The sequence shown here is derived from an EMBL/GenBank/DDBJ whole genome shotgun (WGS) entry which is preliminary data.</text>
</comment>
<name>A0A4Z2J4U8_9TELE</name>
<evidence type="ECO:0000313" key="3">
    <source>
        <dbReference type="Proteomes" id="UP000314294"/>
    </source>
</evidence>
<evidence type="ECO:0000313" key="2">
    <source>
        <dbReference type="EMBL" id="TNN84523.1"/>
    </source>
</evidence>
<dbReference type="AlphaFoldDB" id="A0A4Z2J4U8"/>
<dbReference type="EMBL" id="SRLO01000026">
    <property type="protein sequence ID" value="TNN84523.1"/>
    <property type="molecule type" value="Genomic_DNA"/>
</dbReference>
<keyword evidence="3" id="KW-1185">Reference proteome</keyword>